<dbReference type="Pfam" id="PF13976">
    <property type="entry name" value="gag_pre-integrs"/>
    <property type="match status" value="1"/>
</dbReference>
<evidence type="ECO:0000256" key="2">
    <source>
        <dbReference type="ARBA" id="ARBA00022612"/>
    </source>
</evidence>
<dbReference type="GO" id="GO:0006508">
    <property type="term" value="P:proteolysis"/>
    <property type="evidence" value="ECO:0007669"/>
    <property type="project" value="UniProtKB-KW"/>
</dbReference>
<evidence type="ECO:0000256" key="1">
    <source>
        <dbReference type="ARBA" id="ARBA00002180"/>
    </source>
</evidence>
<evidence type="ECO:0000256" key="14">
    <source>
        <dbReference type="ARBA" id="ARBA00022918"/>
    </source>
</evidence>
<keyword evidence="14" id="KW-0695">RNA-directed DNA polymerase</keyword>
<evidence type="ECO:0000256" key="12">
    <source>
        <dbReference type="ARBA" id="ARBA00022842"/>
    </source>
</evidence>
<keyword evidence="5" id="KW-0540">Nuclease</keyword>
<dbReference type="Gene3D" id="3.30.420.10">
    <property type="entry name" value="Ribonuclease H-like superfamily/Ribonuclease H"/>
    <property type="match status" value="1"/>
</dbReference>
<proteinExistence type="predicted"/>
<dbReference type="GO" id="GO:0015074">
    <property type="term" value="P:DNA integration"/>
    <property type="evidence" value="ECO:0007669"/>
    <property type="project" value="UniProtKB-KW"/>
</dbReference>
<organism evidence="22 23">
    <name type="scientific">Hericium alpestre</name>
    <dbReference type="NCBI Taxonomy" id="135208"/>
    <lineage>
        <taxon>Eukaryota</taxon>
        <taxon>Fungi</taxon>
        <taxon>Dikarya</taxon>
        <taxon>Basidiomycota</taxon>
        <taxon>Agaricomycotina</taxon>
        <taxon>Agaricomycetes</taxon>
        <taxon>Russulales</taxon>
        <taxon>Hericiaceae</taxon>
        <taxon>Hericium</taxon>
    </lineage>
</organism>
<dbReference type="OrthoDB" id="7691805at2759"/>
<dbReference type="InterPro" id="IPR039537">
    <property type="entry name" value="Retrotran_Ty1/copia-like"/>
</dbReference>
<keyword evidence="13" id="KW-0229">DNA integration</keyword>
<dbReference type="GO" id="GO:0004190">
    <property type="term" value="F:aspartic-type endopeptidase activity"/>
    <property type="evidence" value="ECO:0007669"/>
    <property type="project" value="UniProtKB-KW"/>
</dbReference>
<dbReference type="GO" id="GO:0003964">
    <property type="term" value="F:RNA-directed DNA polymerase activity"/>
    <property type="evidence" value="ECO:0007669"/>
    <property type="project" value="UniProtKB-KW"/>
</dbReference>
<keyword evidence="17" id="KW-0233">DNA recombination</keyword>
<dbReference type="AlphaFoldDB" id="A0A4Y9ZNB6"/>
<evidence type="ECO:0000259" key="20">
    <source>
        <dbReference type="Pfam" id="PF13976"/>
    </source>
</evidence>
<protein>
    <recommendedName>
        <fullName evidence="24">Integrase catalytic domain-containing protein</fullName>
    </recommendedName>
</protein>
<keyword evidence="16" id="KW-0917">Virion maturation</keyword>
<dbReference type="InterPro" id="IPR043502">
    <property type="entry name" value="DNA/RNA_pol_sf"/>
</dbReference>
<dbReference type="PANTHER" id="PTHR42648:SF11">
    <property type="entry name" value="TRANSPOSON TY4-P GAG-POL POLYPROTEIN"/>
    <property type="match status" value="1"/>
</dbReference>
<evidence type="ECO:0000256" key="7">
    <source>
        <dbReference type="ARBA" id="ARBA00022741"/>
    </source>
</evidence>
<dbReference type="GO" id="GO:0005524">
    <property type="term" value="F:ATP binding"/>
    <property type="evidence" value="ECO:0007669"/>
    <property type="project" value="UniProtKB-KW"/>
</dbReference>
<comment type="function">
    <text evidence="1">The aspartyl protease (PR) mediates the proteolytic cleavages of the Gag and Gag-Pol polyproteins after assembly of the VLP.</text>
</comment>
<dbReference type="InterPro" id="IPR054722">
    <property type="entry name" value="PolX-like_BBD"/>
</dbReference>
<comment type="caution">
    <text evidence="22">The sequence shown here is derived from an EMBL/GenBank/DDBJ whole genome shotgun (WGS) entry which is preliminary data.</text>
</comment>
<keyword evidence="10" id="KW-0378">Hydrolase</keyword>
<dbReference type="Pfam" id="PF07727">
    <property type="entry name" value="RVT_2"/>
    <property type="match status" value="1"/>
</dbReference>
<evidence type="ECO:0008006" key="24">
    <source>
        <dbReference type="Google" id="ProtNLM"/>
    </source>
</evidence>
<evidence type="ECO:0000256" key="3">
    <source>
        <dbReference type="ARBA" id="ARBA00022670"/>
    </source>
</evidence>
<keyword evidence="9" id="KW-0255">Endonuclease</keyword>
<evidence type="ECO:0000256" key="15">
    <source>
        <dbReference type="ARBA" id="ARBA00022932"/>
    </source>
</evidence>
<evidence type="ECO:0000256" key="9">
    <source>
        <dbReference type="ARBA" id="ARBA00022759"/>
    </source>
</evidence>
<dbReference type="InterPro" id="IPR025724">
    <property type="entry name" value="GAG-pre-integrase_dom"/>
</dbReference>
<keyword evidence="18" id="KW-0511">Multifunctional enzyme</keyword>
<dbReference type="GO" id="GO:0004519">
    <property type="term" value="F:endonuclease activity"/>
    <property type="evidence" value="ECO:0007669"/>
    <property type="project" value="UniProtKB-KW"/>
</dbReference>
<keyword evidence="6" id="KW-0479">Metal-binding</keyword>
<dbReference type="PANTHER" id="PTHR42648">
    <property type="entry name" value="TRANSPOSASE, PUTATIVE-RELATED"/>
    <property type="match status" value="1"/>
</dbReference>
<evidence type="ECO:0000256" key="8">
    <source>
        <dbReference type="ARBA" id="ARBA00022750"/>
    </source>
</evidence>
<feature type="domain" description="GAG-pre-integrase" evidence="20">
    <location>
        <begin position="76"/>
        <end position="129"/>
    </location>
</feature>
<dbReference type="CDD" id="cd09272">
    <property type="entry name" value="RNase_HI_RT_Ty1"/>
    <property type="match status" value="1"/>
</dbReference>
<feature type="domain" description="Reverse transcriptase Ty1/copia-type" evidence="19">
    <location>
        <begin position="461"/>
        <end position="633"/>
    </location>
</feature>
<evidence type="ECO:0000259" key="19">
    <source>
        <dbReference type="Pfam" id="PF07727"/>
    </source>
</evidence>
<evidence type="ECO:0000259" key="21">
    <source>
        <dbReference type="Pfam" id="PF22936"/>
    </source>
</evidence>
<evidence type="ECO:0000313" key="23">
    <source>
        <dbReference type="Proteomes" id="UP000298061"/>
    </source>
</evidence>
<evidence type="ECO:0000256" key="6">
    <source>
        <dbReference type="ARBA" id="ARBA00022723"/>
    </source>
</evidence>
<evidence type="ECO:0000256" key="13">
    <source>
        <dbReference type="ARBA" id="ARBA00022908"/>
    </source>
</evidence>
<keyword evidence="2" id="KW-1188">Viral release from host cell</keyword>
<dbReference type="Pfam" id="PF22936">
    <property type="entry name" value="Pol_BBD"/>
    <property type="match status" value="1"/>
</dbReference>
<keyword evidence="8" id="KW-0064">Aspartyl protease</keyword>
<gene>
    <name evidence="22" type="ORF">EWM64_g8475</name>
</gene>
<dbReference type="InterPro" id="IPR013103">
    <property type="entry name" value="RVT_2"/>
</dbReference>
<evidence type="ECO:0000256" key="11">
    <source>
        <dbReference type="ARBA" id="ARBA00022840"/>
    </source>
</evidence>
<dbReference type="Proteomes" id="UP000298061">
    <property type="component" value="Unassembled WGS sequence"/>
</dbReference>
<evidence type="ECO:0000256" key="18">
    <source>
        <dbReference type="ARBA" id="ARBA00023268"/>
    </source>
</evidence>
<evidence type="ECO:0000256" key="4">
    <source>
        <dbReference type="ARBA" id="ARBA00022695"/>
    </source>
</evidence>
<dbReference type="InterPro" id="IPR036397">
    <property type="entry name" value="RNaseH_sf"/>
</dbReference>
<evidence type="ECO:0000256" key="5">
    <source>
        <dbReference type="ARBA" id="ARBA00022722"/>
    </source>
</evidence>
<evidence type="ECO:0000313" key="22">
    <source>
        <dbReference type="EMBL" id="TFY75537.1"/>
    </source>
</evidence>
<reference evidence="22 23" key="1">
    <citation type="submission" date="2019-02" db="EMBL/GenBank/DDBJ databases">
        <title>Genome sequencing of the rare red list fungi Hericium alpestre (H. flagellum).</title>
        <authorList>
            <person name="Buettner E."/>
            <person name="Kellner H."/>
        </authorList>
    </citation>
    <scope>NUCLEOTIDE SEQUENCE [LARGE SCALE GENOMIC DNA]</scope>
    <source>
        <strain evidence="22 23">DSM 108284</strain>
    </source>
</reference>
<dbReference type="GO" id="GO:0003676">
    <property type="term" value="F:nucleic acid binding"/>
    <property type="evidence" value="ECO:0007669"/>
    <property type="project" value="InterPro"/>
</dbReference>
<dbReference type="GO" id="GO:0046872">
    <property type="term" value="F:metal ion binding"/>
    <property type="evidence" value="ECO:0007669"/>
    <property type="project" value="UniProtKB-KW"/>
</dbReference>
<keyword evidence="15" id="KW-0808">Transferase</keyword>
<dbReference type="STRING" id="135208.A0A4Y9ZNB6"/>
<keyword evidence="15" id="KW-0239">DNA-directed DNA polymerase</keyword>
<evidence type="ECO:0000256" key="16">
    <source>
        <dbReference type="ARBA" id="ARBA00023113"/>
    </source>
</evidence>
<keyword evidence="12" id="KW-0460">Magnesium</keyword>
<feature type="domain" description="Retrovirus-related Pol polyprotein from transposon TNT 1-94-like beta-barrel" evidence="21">
    <location>
        <begin position="1"/>
        <end position="43"/>
    </location>
</feature>
<keyword evidence="3" id="KW-0645">Protease</keyword>
<name>A0A4Y9ZNB6_9AGAM</name>
<dbReference type="InterPro" id="IPR012337">
    <property type="entry name" value="RNaseH-like_sf"/>
</dbReference>
<dbReference type="GO" id="GO:0003887">
    <property type="term" value="F:DNA-directed DNA polymerase activity"/>
    <property type="evidence" value="ECO:0007669"/>
    <property type="project" value="UniProtKB-KW"/>
</dbReference>
<evidence type="ECO:0000256" key="17">
    <source>
        <dbReference type="ARBA" id="ARBA00023172"/>
    </source>
</evidence>
<keyword evidence="4" id="KW-0548">Nucleotidyltransferase</keyword>
<evidence type="ECO:0000256" key="10">
    <source>
        <dbReference type="ARBA" id="ARBA00022801"/>
    </source>
</evidence>
<keyword evidence="7" id="KW-0547">Nucleotide-binding</keyword>
<sequence>IGRILILMQAKGKWHKVILSDALYVPDLHGNLISVSQITNHGMRIQFLESSCKIYDQQARHDPTNLTAFVARTKVARTDLQTWHHHLGHINTNSVLQMVKKSMVMGMDIVGSASHKALGTCTPCIKGKQSREDVPKMTNTPVTEPLGCLFSDMCGPMQMQSCQGFNYYVSWIDDYSCKAAIDGIQHKSDVLEHLKAFVTVAELKSGHKLKFPYDKGIKHETTTADSPEFNGVSECFNCMVMKMARPMLEDSGLPKSFWFDAVEYAMYIHNVVPTRSLATNVTPHEAWTGNKPDVSLIRTFGCCTFVHISDSRCCKLDPKFFEETPNHKHLKHVQIKVDPGSDTSEGEGITVPIAPESADSEAEVTELLDANEHPAIFADDDACYRVTSYDKKMLPQPAGTLPAKEHVNSACADPNGDPLTYKEAMLHPDTAEWLTACNEELHSFKQMGIEVRKVRSFLMVVNSKWIFRIKRGPNGEVEKYKARLVVKGFTQVEGIDFDETFAPVVKFTSLRMLLALVAKKDLEVHQMDVKTTYLHGELEEEIYLQPPAGFGVPESKVWKLIKSVYGLKQAGRVWYLRIKSKFEKLRYTCIDSDHSFFTKWACKDSTILYAVIYVDDIILISNSMDALLEAKERRYVEEILKRAGYSDACPIATLALANEHMAKVDASEVDVLMYQSGIGSLMYAMLGTRLDLVYTVGVLSQHMAKLGEAHQCVLICTFKYLRGTADYQLVFDGKKPWELTRYVDADWAGDVNDRCSISGYTFLLAGGAALHCGTPITEAEYIAAVHAAKEATWLSTFLGKIRWPCKTATLLLMDNQSAMAIAWNLVFHMQTKHIDMHYHFLREKVEVGTINLQYVPTGDQVADVLTKGLVKAKHDKFSEAMGMHHTS</sequence>
<dbReference type="SUPFAM" id="SSF53098">
    <property type="entry name" value="Ribonuclease H-like"/>
    <property type="match status" value="1"/>
</dbReference>
<dbReference type="GO" id="GO:0006310">
    <property type="term" value="P:DNA recombination"/>
    <property type="evidence" value="ECO:0007669"/>
    <property type="project" value="UniProtKB-KW"/>
</dbReference>
<feature type="non-terminal residue" evidence="22">
    <location>
        <position position="1"/>
    </location>
</feature>
<dbReference type="SUPFAM" id="SSF56672">
    <property type="entry name" value="DNA/RNA polymerases"/>
    <property type="match status" value="1"/>
</dbReference>
<keyword evidence="11" id="KW-0067">ATP-binding</keyword>
<keyword evidence="23" id="KW-1185">Reference proteome</keyword>
<accession>A0A4Y9ZNB6</accession>
<dbReference type="EMBL" id="SFCI01001534">
    <property type="protein sequence ID" value="TFY75537.1"/>
    <property type="molecule type" value="Genomic_DNA"/>
</dbReference>